<dbReference type="SUPFAM" id="SSF51161">
    <property type="entry name" value="Trimeric LpxA-like enzymes"/>
    <property type="match status" value="1"/>
</dbReference>
<dbReference type="InterPro" id="IPR011004">
    <property type="entry name" value="Trimer_LpxA-like_sf"/>
</dbReference>
<sequence>MQRSKCMRLTERLYRSPLGRVMSTLAHAVATMQRPFMVYGYRDPTTGQFRKWTRVSSTLVVMRKERLALGDHVWVWHHSILDATEGLVIEEGVQIGAWVGIFTHGSENAVRLLGRQFVHIPNTERKGYTRGAVKIGAYSFIGAGAIILPGVTIGKGCLVGSGALVMHDLPDHAIAIGSPARVKGSTTALDLRWCKRHDFAQTYYDPEVFAALPQRE</sequence>
<dbReference type="InterPro" id="IPR051159">
    <property type="entry name" value="Hexapeptide_acetyltransf"/>
</dbReference>
<dbReference type="CDD" id="cd04647">
    <property type="entry name" value="LbH_MAT_like"/>
    <property type="match status" value="1"/>
</dbReference>
<keyword evidence="1" id="KW-0808">Transferase</keyword>
<dbReference type="AlphaFoldDB" id="A0A426UC25"/>
<dbReference type="Pfam" id="PF00132">
    <property type="entry name" value="Hexapep"/>
    <property type="match status" value="1"/>
</dbReference>
<protein>
    <submittedName>
        <fullName evidence="1">Acyltransferase</fullName>
    </submittedName>
</protein>
<evidence type="ECO:0000313" key="2">
    <source>
        <dbReference type="Proteomes" id="UP000280307"/>
    </source>
</evidence>
<comment type="caution">
    <text evidence="1">The sequence shown here is derived from an EMBL/GenBank/DDBJ whole genome shotgun (WGS) entry which is preliminary data.</text>
</comment>
<dbReference type="Gene3D" id="2.160.10.10">
    <property type="entry name" value="Hexapeptide repeat proteins"/>
    <property type="match status" value="1"/>
</dbReference>
<accession>A0A426UC25</accession>
<proteinExistence type="predicted"/>
<dbReference type="PANTHER" id="PTHR23416">
    <property type="entry name" value="SIALIC ACID SYNTHASE-RELATED"/>
    <property type="match status" value="1"/>
</dbReference>
<keyword evidence="1" id="KW-0012">Acyltransferase</keyword>
<dbReference type="GO" id="GO:0016746">
    <property type="term" value="F:acyltransferase activity"/>
    <property type="evidence" value="ECO:0007669"/>
    <property type="project" value="UniProtKB-KW"/>
</dbReference>
<evidence type="ECO:0000313" key="1">
    <source>
        <dbReference type="EMBL" id="RRR78419.1"/>
    </source>
</evidence>
<organism evidence="1 2">
    <name type="scientific">Candidatus Viridilinea halotolerans</name>
    <dbReference type="NCBI Taxonomy" id="2491704"/>
    <lineage>
        <taxon>Bacteria</taxon>
        <taxon>Bacillati</taxon>
        <taxon>Chloroflexota</taxon>
        <taxon>Chloroflexia</taxon>
        <taxon>Chloroflexales</taxon>
        <taxon>Chloroflexineae</taxon>
        <taxon>Oscillochloridaceae</taxon>
        <taxon>Candidatus Viridilinea</taxon>
    </lineage>
</organism>
<dbReference type="EMBL" id="RSAS01000015">
    <property type="protein sequence ID" value="RRR78419.1"/>
    <property type="molecule type" value="Genomic_DNA"/>
</dbReference>
<dbReference type="Proteomes" id="UP000280307">
    <property type="component" value="Unassembled WGS sequence"/>
</dbReference>
<name>A0A426UC25_9CHLR</name>
<reference evidence="1 2" key="1">
    <citation type="submission" date="2018-12" db="EMBL/GenBank/DDBJ databases">
        <title>Genome Sequence of Candidatus Viridilinea halotolerans isolated from saline sulfide-rich spring.</title>
        <authorList>
            <person name="Grouzdev D.S."/>
            <person name="Burganskaya E.I."/>
            <person name="Krutkina M.S."/>
            <person name="Sukhacheva M.V."/>
            <person name="Gorlenko V.M."/>
        </authorList>
    </citation>
    <scope>NUCLEOTIDE SEQUENCE [LARGE SCALE GENOMIC DNA]</scope>
    <source>
        <strain evidence="1">Chok-6</strain>
    </source>
</reference>
<gene>
    <name evidence="1" type="ORF">EI684_00320</name>
</gene>
<dbReference type="InterPro" id="IPR001451">
    <property type="entry name" value="Hexapep"/>
</dbReference>